<evidence type="ECO:0000256" key="2">
    <source>
        <dbReference type="ARBA" id="ARBA00006275"/>
    </source>
</evidence>
<evidence type="ECO:0000259" key="7">
    <source>
        <dbReference type="Pfam" id="PF14322"/>
    </source>
</evidence>
<feature type="domain" description="SusD-like N-terminal" evidence="7">
    <location>
        <begin position="31"/>
        <end position="238"/>
    </location>
</feature>
<gene>
    <name evidence="8" type="ORF">SAMN05660226_02382</name>
</gene>
<dbReference type="InterPro" id="IPR011990">
    <property type="entry name" value="TPR-like_helical_dom_sf"/>
</dbReference>
<name>A0A1T5CV21_9SPHI</name>
<dbReference type="CDD" id="cd08977">
    <property type="entry name" value="SusD"/>
    <property type="match status" value="1"/>
</dbReference>
<dbReference type="Pfam" id="PF14322">
    <property type="entry name" value="SusD-like_3"/>
    <property type="match status" value="1"/>
</dbReference>
<dbReference type="Proteomes" id="UP000190541">
    <property type="component" value="Unassembled WGS sequence"/>
</dbReference>
<comment type="similarity">
    <text evidence="2">Belongs to the SusD family.</text>
</comment>
<dbReference type="SUPFAM" id="SSF48452">
    <property type="entry name" value="TPR-like"/>
    <property type="match status" value="1"/>
</dbReference>
<dbReference type="Pfam" id="PF07980">
    <property type="entry name" value="SusD_RagB"/>
    <property type="match status" value="1"/>
</dbReference>
<evidence type="ECO:0000256" key="3">
    <source>
        <dbReference type="ARBA" id="ARBA00022729"/>
    </source>
</evidence>
<comment type="subcellular location">
    <subcellularLocation>
        <location evidence="1">Cell outer membrane</location>
    </subcellularLocation>
</comment>
<proteinExistence type="inferred from homology"/>
<accession>A0A1T5CV21</accession>
<keyword evidence="3" id="KW-0732">Signal</keyword>
<evidence type="ECO:0000313" key="8">
    <source>
        <dbReference type="EMBL" id="SKB63378.1"/>
    </source>
</evidence>
<dbReference type="Gene3D" id="1.25.40.390">
    <property type="match status" value="1"/>
</dbReference>
<keyword evidence="9" id="KW-1185">Reference proteome</keyword>
<protein>
    <submittedName>
        <fullName evidence="8">SusD family protein</fullName>
    </submittedName>
</protein>
<evidence type="ECO:0000259" key="6">
    <source>
        <dbReference type="Pfam" id="PF07980"/>
    </source>
</evidence>
<dbReference type="Gene3D" id="1.25.40.900">
    <property type="match status" value="1"/>
</dbReference>
<dbReference type="EMBL" id="FUYS01000005">
    <property type="protein sequence ID" value="SKB63378.1"/>
    <property type="molecule type" value="Genomic_DNA"/>
</dbReference>
<dbReference type="STRING" id="623280.SAMN05660226_02382"/>
<dbReference type="AlphaFoldDB" id="A0A1T5CV21"/>
<keyword evidence="4" id="KW-0472">Membrane</keyword>
<evidence type="ECO:0000256" key="4">
    <source>
        <dbReference type="ARBA" id="ARBA00023136"/>
    </source>
</evidence>
<reference evidence="8 9" key="1">
    <citation type="submission" date="2017-02" db="EMBL/GenBank/DDBJ databases">
        <authorList>
            <person name="Peterson S.W."/>
        </authorList>
    </citation>
    <scope>NUCLEOTIDE SEQUENCE [LARGE SCALE GENOMIC DNA]</scope>
    <source>
        <strain evidence="8 9">DSM 22899</strain>
    </source>
</reference>
<dbReference type="RefSeq" id="WP_176146182.1">
    <property type="nucleotide sequence ID" value="NZ_FUYS01000005.1"/>
</dbReference>
<keyword evidence="5" id="KW-0998">Cell outer membrane</keyword>
<feature type="domain" description="RagB/SusD" evidence="6">
    <location>
        <begin position="341"/>
        <end position="480"/>
    </location>
</feature>
<dbReference type="InterPro" id="IPR012944">
    <property type="entry name" value="SusD_RagB_dom"/>
</dbReference>
<evidence type="ECO:0000256" key="5">
    <source>
        <dbReference type="ARBA" id="ARBA00023237"/>
    </source>
</evidence>
<dbReference type="GO" id="GO:0009279">
    <property type="term" value="C:cell outer membrane"/>
    <property type="evidence" value="ECO:0007669"/>
    <property type="project" value="UniProtKB-SubCell"/>
</dbReference>
<dbReference type="Gene3D" id="2.20.20.130">
    <property type="match status" value="1"/>
</dbReference>
<organism evidence="8 9">
    <name type="scientific">Parapedobacter luteus</name>
    <dbReference type="NCBI Taxonomy" id="623280"/>
    <lineage>
        <taxon>Bacteria</taxon>
        <taxon>Pseudomonadati</taxon>
        <taxon>Bacteroidota</taxon>
        <taxon>Sphingobacteriia</taxon>
        <taxon>Sphingobacteriales</taxon>
        <taxon>Sphingobacteriaceae</taxon>
        <taxon>Parapedobacter</taxon>
    </lineage>
</organism>
<dbReference type="InterPro" id="IPR033985">
    <property type="entry name" value="SusD-like_N"/>
</dbReference>
<sequence length="481" mass="53483">MHHNPNMTMPKPFWNSLVLSCCLLLGCGDSFLDEQNPQSVGFDHIKDVESLTAATTGVYSNFNAVNYYGRTFIVTPELIGDNTFISFRNGGRYLNHDRFAVTNGDGAVTGAWTAMYRVVANANLALSAAEAIDWPVGQQQEANQLVGELLACRALAYFDLQRFFAQPYNFTADAAHPGVPLVTGHSSDIISPSRATTAEVYQQIVADLLRAEQLLQPQVKDGYFGRYAAQALLAKVYLYMEDWQNAEKYATLVIEQAPYSLLTRDVYVGSWAEKFSSESILEIGFTETSNNGANSIGYLTEQAAYGELLATKDLYDSYAEGDVRKTLFEPGDRVGGESDTYFIRKYPRGATTRDDNAKVLRLSEIYLIRAEARAEMGKTDASKNPGAQEDLMTIIHRANPDASEVSAVGDALVLLILDERRRELAVEGNRLFDLNRKKQPLVHRGHDAATEYTYPNNRFIMPIPYSEINANPNVEQNPGWN</sequence>
<evidence type="ECO:0000256" key="1">
    <source>
        <dbReference type="ARBA" id="ARBA00004442"/>
    </source>
</evidence>
<evidence type="ECO:0000313" key="9">
    <source>
        <dbReference type="Proteomes" id="UP000190541"/>
    </source>
</evidence>